<keyword evidence="1" id="KW-0812">Transmembrane</keyword>
<keyword evidence="4" id="KW-1185">Reference proteome</keyword>
<keyword evidence="1" id="KW-0472">Membrane</keyword>
<gene>
    <name evidence="3" type="ORF">N7493_008464</name>
</gene>
<dbReference type="InterPro" id="IPR002818">
    <property type="entry name" value="DJ-1/PfpI"/>
</dbReference>
<feature type="domain" description="DJ-1/PfpI" evidence="2">
    <location>
        <begin position="11"/>
        <end position="174"/>
    </location>
</feature>
<name>A0AAD6HHK0_9EURO</name>
<dbReference type="PANTHER" id="PTHR43130:SF3">
    <property type="entry name" value="HTH-TYPE TRANSCRIPTIONAL REGULATOR RV1931C"/>
    <property type="match status" value="1"/>
</dbReference>
<dbReference type="Proteomes" id="UP001215712">
    <property type="component" value="Unassembled WGS sequence"/>
</dbReference>
<evidence type="ECO:0000313" key="4">
    <source>
        <dbReference type="Proteomes" id="UP001215712"/>
    </source>
</evidence>
<organism evidence="3 4">
    <name type="scientific">Penicillium malachiteum</name>
    <dbReference type="NCBI Taxonomy" id="1324776"/>
    <lineage>
        <taxon>Eukaryota</taxon>
        <taxon>Fungi</taxon>
        <taxon>Dikarya</taxon>
        <taxon>Ascomycota</taxon>
        <taxon>Pezizomycotina</taxon>
        <taxon>Eurotiomycetes</taxon>
        <taxon>Eurotiomycetidae</taxon>
        <taxon>Eurotiales</taxon>
        <taxon>Aspergillaceae</taxon>
        <taxon>Penicillium</taxon>
    </lineage>
</organism>
<dbReference type="SUPFAM" id="SSF52317">
    <property type="entry name" value="Class I glutamine amidotransferase-like"/>
    <property type="match status" value="1"/>
</dbReference>
<dbReference type="InterPro" id="IPR052158">
    <property type="entry name" value="INH-QAR"/>
</dbReference>
<evidence type="ECO:0000259" key="2">
    <source>
        <dbReference type="Pfam" id="PF01965"/>
    </source>
</evidence>
<protein>
    <submittedName>
        <fullName evidence="3">ThiJ/PfpI family protein</fullName>
    </submittedName>
</protein>
<dbReference type="EMBL" id="JAQJAN010000012">
    <property type="protein sequence ID" value="KAJ5716553.1"/>
    <property type="molecule type" value="Genomic_DNA"/>
</dbReference>
<proteinExistence type="predicted"/>
<dbReference type="InterPro" id="IPR029062">
    <property type="entry name" value="Class_I_gatase-like"/>
</dbReference>
<keyword evidence="1" id="KW-1133">Transmembrane helix</keyword>
<feature type="transmembrane region" description="Helical" evidence="1">
    <location>
        <begin position="126"/>
        <end position="148"/>
    </location>
</feature>
<dbReference type="Pfam" id="PF01965">
    <property type="entry name" value="DJ-1_PfpI"/>
    <property type="match status" value="1"/>
</dbReference>
<dbReference type="AlphaFoldDB" id="A0AAD6HHK0"/>
<reference evidence="3" key="2">
    <citation type="submission" date="2023-01" db="EMBL/GenBank/DDBJ databases">
        <authorList>
            <person name="Petersen C."/>
        </authorList>
    </citation>
    <scope>NUCLEOTIDE SEQUENCE</scope>
    <source>
        <strain evidence="3">IBT 17514</strain>
    </source>
</reference>
<evidence type="ECO:0000256" key="1">
    <source>
        <dbReference type="SAM" id="Phobius"/>
    </source>
</evidence>
<evidence type="ECO:0000313" key="3">
    <source>
        <dbReference type="EMBL" id="KAJ5716553.1"/>
    </source>
</evidence>
<sequence length="239" mass="25954">MTTQTENQYAKAAVLLYDGADLLDFTGPVEVLSHVLHNRDPDDPDSMFIIETLARTQTIRSGCSLTVRVDKLLDDVVNDLTEYDMLIVPGGPPSVVQPLLQGDSAEVDVIRRFSALPLSSSQKPRILFSICTGSLLLGGAGILGGMTVTTHHRAVDLLRDICAQFSEKNDPPVTVVHKRYIDGGFLKGDTVRLFTAGGVSSGLDATFHIVRELAGSDMAAFVSRVMEYDWTELKSSKVT</sequence>
<dbReference type="PANTHER" id="PTHR43130">
    <property type="entry name" value="ARAC-FAMILY TRANSCRIPTIONAL REGULATOR"/>
    <property type="match status" value="1"/>
</dbReference>
<reference evidence="3" key="1">
    <citation type="journal article" date="2023" name="IMA Fungus">
        <title>Comparative genomic study of the Penicillium genus elucidates a diverse pangenome and 15 lateral gene transfer events.</title>
        <authorList>
            <person name="Petersen C."/>
            <person name="Sorensen T."/>
            <person name="Nielsen M.R."/>
            <person name="Sondergaard T.E."/>
            <person name="Sorensen J.L."/>
            <person name="Fitzpatrick D.A."/>
            <person name="Frisvad J.C."/>
            <person name="Nielsen K.L."/>
        </authorList>
    </citation>
    <scope>NUCLEOTIDE SEQUENCE</scope>
    <source>
        <strain evidence="3">IBT 17514</strain>
    </source>
</reference>
<comment type="caution">
    <text evidence="3">The sequence shown here is derived from an EMBL/GenBank/DDBJ whole genome shotgun (WGS) entry which is preliminary data.</text>
</comment>
<accession>A0AAD6HHK0</accession>
<dbReference type="Gene3D" id="3.40.50.880">
    <property type="match status" value="1"/>
</dbReference>